<name>A0ABQ7PS59_PLUXY</name>
<sequence>MSQRPEKEKRQYPTAAQKIRLAQLLEADEELRSGKFTATFTKKMSSERWDRIAQQLNSHNGASKTGKEWRTTWGDMKSYVKKKYAGQRRSMLRTSRGGPAIQSESADKTAQSDLSGHDTIARLLALKSGPAAMALDDDMELVPNVDIEIVEDDPLYLTETKPTATDPSDTDEPAIEPKIEQPNPQPIPSENEQSSGIPRPRRTVAQRRFQNYFTAAQQPMHLQIKQKIRMKKDFNQAYLYEMRRRTDAILELSNSIRSLSSMFANLEENR</sequence>
<evidence type="ECO:0000256" key="6">
    <source>
        <dbReference type="SAM" id="MobiDB-lite"/>
    </source>
</evidence>
<protein>
    <recommendedName>
        <fullName evidence="2">Regulatory protein zeste</fullName>
    </recommendedName>
</protein>
<dbReference type="Proteomes" id="UP000823941">
    <property type="component" value="Chromosome 29"/>
</dbReference>
<feature type="domain" description="Myb/SANT-like DNA-binding" evidence="7">
    <location>
        <begin position="15"/>
        <end position="85"/>
    </location>
</feature>
<evidence type="ECO:0000256" key="5">
    <source>
        <dbReference type="ARBA" id="ARBA00025466"/>
    </source>
</evidence>
<comment type="caution">
    <text evidence="8">The sequence shown here is derived from an EMBL/GenBank/DDBJ whole genome shotgun (WGS) entry which is preliminary data.</text>
</comment>
<evidence type="ECO:0000256" key="1">
    <source>
        <dbReference type="ARBA" id="ARBA00011764"/>
    </source>
</evidence>
<organism evidence="8 9">
    <name type="scientific">Plutella xylostella</name>
    <name type="common">Diamondback moth</name>
    <name type="synonym">Plutella maculipennis</name>
    <dbReference type="NCBI Taxonomy" id="51655"/>
    <lineage>
        <taxon>Eukaryota</taxon>
        <taxon>Metazoa</taxon>
        <taxon>Ecdysozoa</taxon>
        <taxon>Arthropoda</taxon>
        <taxon>Hexapoda</taxon>
        <taxon>Insecta</taxon>
        <taxon>Pterygota</taxon>
        <taxon>Neoptera</taxon>
        <taxon>Endopterygota</taxon>
        <taxon>Lepidoptera</taxon>
        <taxon>Glossata</taxon>
        <taxon>Ditrysia</taxon>
        <taxon>Yponomeutoidea</taxon>
        <taxon>Plutellidae</taxon>
        <taxon>Plutella</taxon>
    </lineage>
</organism>
<accession>A0ABQ7PS59</accession>
<dbReference type="InterPro" id="IPR028002">
    <property type="entry name" value="Myb_DNA-bind_5"/>
</dbReference>
<evidence type="ECO:0000256" key="4">
    <source>
        <dbReference type="ARBA" id="ARBA00023163"/>
    </source>
</evidence>
<proteinExistence type="predicted"/>
<keyword evidence="3" id="KW-0805">Transcription regulation</keyword>
<feature type="region of interest" description="Disordered" evidence="6">
    <location>
        <begin position="87"/>
        <end position="114"/>
    </location>
</feature>
<reference evidence="8 9" key="1">
    <citation type="submission" date="2021-06" db="EMBL/GenBank/DDBJ databases">
        <title>A haploid diamondback moth (Plutella xylostella L.) genome assembly resolves 31 chromosomes and identifies a diamide resistance mutation.</title>
        <authorList>
            <person name="Ward C.M."/>
            <person name="Perry K.D."/>
            <person name="Baker G."/>
            <person name="Powis K."/>
            <person name="Heckel D.G."/>
            <person name="Baxter S.W."/>
        </authorList>
    </citation>
    <scope>NUCLEOTIDE SEQUENCE [LARGE SCALE GENOMIC DNA]</scope>
    <source>
        <strain evidence="8 9">LV</strain>
        <tissue evidence="8">Single pupa</tissue>
    </source>
</reference>
<evidence type="ECO:0000313" key="9">
    <source>
        <dbReference type="Proteomes" id="UP000823941"/>
    </source>
</evidence>
<evidence type="ECO:0000256" key="3">
    <source>
        <dbReference type="ARBA" id="ARBA00023015"/>
    </source>
</evidence>
<feature type="compositionally biased region" description="Polar residues" evidence="6">
    <location>
        <begin position="102"/>
        <end position="114"/>
    </location>
</feature>
<keyword evidence="4" id="KW-0804">Transcription</keyword>
<dbReference type="Pfam" id="PF13873">
    <property type="entry name" value="Myb_DNA-bind_5"/>
    <property type="match status" value="1"/>
</dbReference>
<comment type="subunit">
    <text evidence="1">Self-associates forming complexes of several hundred monomers.</text>
</comment>
<evidence type="ECO:0000259" key="7">
    <source>
        <dbReference type="Pfam" id="PF13873"/>
    </source>
</evidence>
<keyword evidence="9" id="KW-1185">Reference proteome</keyword>
<feature type="region of interest" description="Disordered" evidence="6">
    <location>
        <begin position="156"/>
        <end position="200"/>
    </location>
</feature>
<gene>
    <name evidence="8" type="ORF">JYU34_020896</name>
</gene>
<evidence type="ECO:0000313" key="8">
    <source>
        <dbReference type="EMBL" id="KAG7295822.1"/>
    </source>
</evidence>
<evidence type="ECO:0000256" key="2">
    <source>
        <dbReference type="ARBA" id="ARBA00016807"/>
    </source>
</evidence>
<dbReference type="EMBL" id="JAHIBW010000029">
    <property type="protein sequence ID" value="KAG7295822.1"/>
    <property type="molecule type" value="Genomic_DNA"/>
</dbReference>
<comment type="function">
    <text evidence="5">Involved in transvection phenomena (= synapsis-dependent gene expression), where the synaptic pairing of chromosomes carrying genes with which zeste interacts influences the expression of these genes. Zeste binds to DNA and stimulates transcription from a nearby promoter.</text>
</comment>